<evidence type="ECO:0008006" key="4">
    <source>
        <dbReference type="Google" id="ProtNLM"/>
    </source>
</evidence>
<reference evidence="2 3" key="1">
    <citation type="submission" date="2017-08" db="EMBL/GenBank/DDBJ databases">
        <title>Halomonas alkalisoli sp. nov., isolated from saline alkaline soil.</title>
        <authorList>
            <person name="Wang D."/>
            <person name="Zhang G."/>
        </authorList>
    </citation>
    <scope>NUCLEOTIDE SEQUENCE [LARGE SCALE GENOMIC DNA]</scope>
    <source>
        <strain evidence="2 3">WRN001</strain>
    </source>
</reference>
<proteinExistence type="predicted"/>
<feature type="signal peptide" evidence="1">
    <location>
        <begin position="1"/>
        <end position="24"/>
    </location>
</feature>
<dbReference type="Proteomes" id="UP000217771">
    <property type="component" value="Unassembled WGS sequence"/>
</dbReference>
<dbReference type="OrthoDB" id="8641858at2"/>
<evidence type="ECO:0000313" key="2">
    <source>
        <dbReference type="EMBL" id="PAU77568.1"/>
    </source>
</evidence>
<keyword evidence="3" id="KW-1185">Reference proteome</keyword>
<dbReference type="RefSeq" id="WP_095620730.1">
    <property type="nucleotide sequence ID" value="NZ_NSKB01000003.1"/>
</dbReference>
<comment type="caution">
    <text evidence="2">The sequence shown here is derived from an EMBL/GenBank/DDBJ whole genome shotgun (WGS) entry which is preliminary data.</text>
</comment>
<organism evidence="2 3">
    <name type="scientific">Halomonas salipaludis</name>
    <dbReference type="NCBI Taxonomy" id="2032625"/>
    <lineage>
        <taxon>Bacteria</taxon>
        <taxon>Pseudomonadati</taxon>
        <taxon>Pseudomonadota</taxon>
        <taxon>Gammaproteobacteria</taxon>
        <taxon>Oceanospirillales</taxon>
        <taxon>Halomonadaceae</taxon>
        <taxon>Halomonas</taxon>
    </lineage>
</organism>
<gene>
    <name evidence="2" type="ORF">CK498_10130</name>
</gene>
<name>A0A2A2EY02_9GAMM</name>
<dbReference type="AlphaFoldDB" id="A0A2A2EY02"/>
<evidence type="ECO:0000256" key="1">
    <source>
        <dbReference type="SAM" id="SignalP"/>
    </source>
</evidence>
<feature type="chain" id="PRO_5012923237" description="Lipoprotein" evidence="1">
    <location>
        <begin position="25"/>
        <end position="166"/>
    </location>
</feature>
<keyword evidence="1" id="KW-0732">Signal</keyword>
<dbReference type="PROSITE" id="PS51257">
    <property type="entry name" value="PROKAR_LIPOPROTEIN"/>
    <property type="match status" value="1"/>
</dbReference>
<evidence type="ECO:0000313" key="3">
    <source>
        <dbReference type="Proteomes" id="UP000217771"/>
    </source>
</evidence>
<accession>A0A2A2EY02</accession>
<dbReference type="EMBL" id="NSKB01000003">
    <property type="protein sequence ID" value="PAU77568.1"/>
    <property type="molecule type" value="Genomic_DNA"/>
</dbReference>
<protein>
    <recommendedName>
        <fullName evidence="4">Lipoprotein</fullName>
    </recommendedName>
</protein>
<sequence>MMIRVLLALSGLALLSGCATTSEACDPYNRDASLVAKFSCDAGGGYRARIDAGEQQVLLDQEENALFRQIDRQIAEQQRATRNELRVTNQQHYELERDLHALIERLQQRTQDQLGLQHQLNELELQVDAGPGESGAESETLQERQERLESLQQQVNRLQQSLGYTP</sequence>